<name>A0A9D4H7B9_DREPO</name>
<reference evidence="3" key="1">
    <citation type="journal article" date="2019" name="bioRxiv">
        <title>The Genome of the Zebra Mussel, Dreissena polymorpha: A Resource for Invasive Species Research.</title>
        <authorList>
            <person name="McCartney M.A."/>
            <person name="Auch B."/>
            <person name="Kono T."/>
            <person name="Mallez S."/>
            <person name="Zhang Y."/>
            <person name="Obille A."/>
            <person name="Becker A."/>
            <person name="Abrahante J.E."/>
            <person name="Garbe J."/>
            <person name="Badalamenti J.P."/>
            <person name="Herman A."/>
            <person name="Mangelson H."/>
            <person name="Liachko I."/>
            <person name="Sullivan S."/>
            <person name="Sone E.D."/>
            <person name="Koren S."/>
            <person name="Silverstein K.A.T."/>
            <person name="Beckman K.B."/>
            <person name="Gohl D.M."/>
        </authorList>
    </citation>
    <scope>NUCLEOTIDE SEQUENCE</scope>
    <source>
        <strain evidence="3">Duluth1</strain>
        <tissue evidence="3">Whole animal</tissue>
    </source>
</reference>
<reference evidence="3" key="2">
    <citation type="submission" date="2020-11" db="EMBL/GenBank/DDBJ databases">
        <authorList>
            <person name="McCartney M.A."/>
            <person name="Auch B."/>
            <person name="Kono T."/>
            <person name="Mallez S."/>
            <person name="Becker A."/>
            <person name="Gohl D.M."/>
            <person name="Silverstein K.A.T."/>
            <person name="Koren S."/>
            <person name="Bechman K.B."/>
            <person name="Herman A."/>
            <person name="Abrahante J.E."/>
            <person name="Garbe J."/>
        </authorList>
    </citation>
    <scope>NUCLEOTIDE SEQUENCE</scope>
    <source>
        <strain evidence="3">Duluth1</strain>
        <tissue evidence="3">Whole animal</tissue>
    </source>
</reference>
<keyword evidence="1" id="KW-0812">Transmembrane</keyword>
<dbReference type="Gene3D" id="3.40.50.10140">
    <property type="entry name" value="Toll/interleukin-1 receptor homology (TIR) domain"/>
    <property type="match status" value="1"/>
</dbReference>
<dbReference type="AlphaFoldDB" id="A0A9D4H7B9"/>
<dbReference type="Proteomes" id="UP000828390">
    <property type="component" value="Unassembled WGS sequence"/>
</dbReference>
<protein>
    <recommendedName>
        <fullName evidence="2">TIR domain-containing protein</fullName>
    </recommendedName>
</protein>
<gene>
    <name evidence="3" type="ORF">DPMN_128531</name>
</gene>
<dbReference type="PROSITE" id="PS50104">
    <property type="entry name" value="TIR"/>
    <property type="match status" value="1"/>
</dbReference>
<dbReference type="EMBL" id="JAIWYP010000005">
    <property type="protein sequence ID" value="KAH3826622.1"/>
    <property type="molecule type" value="Genomic_DNA"/>
</dbReference>
<evidence type="ECO:0000313" key="4">
    <source>
        <dbReference type="Proteomes" id="UP000828390"/>
    </source>
</evidence>
<dbReference type="GO" id="GO:0007165">
    <property type="term" value="P:signal transduction"/>
    <property type="evidence" value="ECO:0007669"/>
    <property type="project" value="InterPro"/>
</dbReference>
<dbReference type="Pfam" id="PF13676">
    <property type="entry name" value="TIR_2"/>
    <property type="match status" value="1"/>
</dbReference>
<dbReference type="Gene3D" id="3.80.10.10">
    <property type="entry name" value="Ribonuclease Inhibitor"/>
    <property type="match status" value="2"/>
</dbReference>
<feature type="transmembrane region" description="Helical" evidence="1">
    <location>
        <begin position="369"/>
        <end position="390"/>
    </location>
</feature>
<feature type="domain" description="TIR" evidence="2">
    <location>
        <begin position="412"/>
        <end position="551"/>
    </location>
</feature>
<keyword evidence="1" id="KW-1133">Transmembrane helix</keyword>
<evidence type="ECO:0000313" key="3">
    <source>
        <dbReference type="EMBL" id="KAH3826622.1"/>
    </source>
</evidence>
<comment type="caution">
    <text evidence="3">The sequence shown here is derived from an EMBL/GenBank/DDBJ whole genome shotgun (WGS) entry which is preliminary data.</text>
</comment>
<proteinExistence type="predicted"/>
<sequence>MSYLRILDLQCNPMLRLEPNTLMIKHGNILKVDLSSINFQAIHISDLHRIGTYCEIDLTNCAVASLYSDNFMFNESTVYGPGEWLLNNATGLNLINYTAAGVSDYTDLGKMFHGKIYNKNSAYICDCSLVPFLKKAKDWFIVFKDMDNSKDYCEEPANLRGTLLIDLVQSGDYSQLTCNLVECPHPPDPNCDSASCKERPVCTCTDNQLLSTVVVNCSNLEEMPPFVPYGHWANANIELIVENGSMKLSNPTDYISRISRLSFVNTTILEMHPAFLSGLKSDIEIQFSPQEMREIPIEFYSLDSNKLNFGTSPVICDCSNLWVWERIRNRGRENQLFCTTDQGVYDAFHVTEERLNCRDENVGNATQKAVIATGIILCLTLCLGIVGFYYRYEIFILKRSLSKNNTHNQNMFAFDVFLSYSSNSSYVNKLIEHEVRPMLNASNYAVFSTFFKISYGDDLESSILKAIDASRTFVVFVCDNYQTDERSVIEFNGSWACFKKQLGRNILIVNVNSYESKSMHDRRIKAFVRLGLDLNFTERNSKLVQRLKTRIGRPSCKATNIGGSDFNLDDADIKVTRRAAIYVKELSDIDMNVPGTSTT</sequence>
<dbReference type="InterPro" id="IPR000157">
    <property type="entry name" value="TIR_dom"/>
</dbReference>
<organism evidence="3 4">
    <name type="scientific">Dreissena polymorpha</name>
    <name type="common">Zebra mussel</name>
    <name type="synonym">Mytilus polymorpha</name>
    <dbReference type="NCBI Taxonomy" id="45954"/>
    <lineage>
        <taxon>Eukaryota</taxon>
        <taxon>Metazoa</taxon>
        <taxon>Spiralia</taxon>
        <taxon>Lophotrochozoa</taxon>
        <taxon>Mollusca</taxon>
        <taxon>Bivalvia</taxon>
        <taxon>Autobranchia</taxon>
        <taxon>Heteroconchia</taxon>
        <taxon>Euheterodonta</taxon>
        <taxon>Imparidentia</taxon>
        <taxon>Neoheterodontei</taxon>
        <taxon>Myida</taxon>
        <taxon>Dreissenoidea</taxon>
        <taxon>Dreissenidae</taxon>
        <taxon>Dreissena</taxon>
    </lineage>
</organism>
<evidence type="ECO:0000256" key="1">
    <source>
        <dbReference type="SAM" id="Phobius"/>
    </source>
</evidence>
<keyword evidence="1" id="KW-0472">Membrane</keyword>
<accession>A0A9D4H7B9</accession>
<evidence type="ECO:0000259" key="2">
    <source>
        <dbReference type="PROSITE" id="PS50104"/>
    </source>
</evidence>
<dbReference type="InterPro" id="IPR032675">
    <property type="entry name" value="LRR_dom_sf"/>
</dbReference>
<dbReference type="SUPFAM" id="SSF52200">
    <property type="entry name" value="Toll/Interleukin receptor TIR domain"/>
    <property type="match status" value="1"/>
</dbReference>
<keyword evidence="4" id="KW-1185">Reference proteome</keyword>
<dbReference type="InterPro" id="IPR035897">
    <property type="entry name" value="Toll_tir_struct_dom_sf"/>
</dbReference>